<organism evidence="10 11">
    <name type="scientific">Ostreobium quekettii</name>
    <dbReference type="NCBI Taxonomy" id="121088"/>
    <lineage>
        <taxon>Eukaryota</taxon>
        <taxon>Viridiplantae</taxon>
        <taxon>Chlorophyta</taxon>
        <taxon>core chlorophytes</taxon>
        <taxon>Ulvophyceae</taxon>
        <taxon>TCBD clade</taxon>
        <taxon>Bryopsidales</taxon>
        <taxon>Ostreobineae</taxon>
        <taxon>Ostreobiaceae</taxon>
        <taxon>Ostreobium</taxon>
    </lineage>
</organism>
<evidence type="ECO:0000259" key="9">
    <source>
        <dbReference type="Pfam" id="PF26410"/>
    </source>
</evidence>
<dbReference type="EMBL" id="CAJHUC010001112">
    <property type="protein sequence ID" value="CAD7699788.1"/>
    <property type="molecule type" value="Genomic_DNA"/>
</dbReference>
<evidence type="ECO:0000256" key="2">
    <source>
        <dbReference type="ARBA" id="ARBA00004613"/>
    </source>
</evidence>
<evidence type="ECO:0000256" key="3">
    <source>
        <dbReference type="ARBA" id="ARBA00005641"/>
    </source>
</evidence>
<dbReference type="GO" id="GO:0005576">
    <property type="term" value="C:extracellular region"/>
    <property type="evidence" value="ECO:0007669"/>
    <property type="project" value="UniProtKB-SubCell"/>
</dbReference>
<dbReference type="Proteomes" id="UP000708148">
    <property type="component" value="Unassembled WGS sequence"/>
</dbReference>
<dbReference type="InterPro" id="IPR017853">
    <property type="entry name" value="GH"/>
</dbReference>
<evidence type="ECO:0000256" key="7">
    <source>
        <dbReference type="ARBA" id="ARBA00022801"/>
    </source>
</evidence>
<keyword evidence="5" id="KW-0964">Secreted</keyword>
<comment type="subcellular location">
    <subcellularLocation>
        <location evidence="2">Secreted</location>
    </subcellularLocation>
</comment>
<gene>
    <name evidence="10" type="ORF">OSTQU699_LOCUS5147</name>
</gene>
<evidence type="ECO:0000256" key="1">
    <source>
        <dbReference type="ARBA" id="ARBA00001678"/>
    </source>
</evidence>
<evidence type="ECO:0000256" key="8">
    <source>
        <dbReference type="ARBA" id="ARBA00023295"/>
    </source>
</evidence>
<sequence>MKENPYNTAEEGTDFYDNYDIPEADFTCAHLWPDNWGVDSRGQEEEAEFTDLWIKRHSQLSSRLGKPYVLTEFGKRLNGLGRVAHFNKVFDVGYRLAEAGPPMMGAMFWNFALAPVGVTVPRVDYEVLALRSASGSENPPFKTPEEFNEMVNEAVVQAAARFNALRTQNVTPRFGRGIFESDMN</sequence>
<dbReference type="Gene3D" id="3.20.20.80">
    <property type="entry name" value="Glycosidases"/>
    <property type="match status" value="1"/>
</dbReference>
<keyword evidence="11" id="KW-1185">Reference proteome</keyword>
<dbReference type="InterPro" id="IPR001547">
    <property type="entry name" value="Glyco_hydro_5"/>
</dbReference>
<reference evidence="10" key="1">
    <citation type="submission" date="2020-12" db="EMBL/GenBank/DDBJ databases">
        <authorList>
            <person name="Iha C."/>
        </authorList>
    </citation>
    <scope>NUCLEOTIDE SEQUENCE</scope>
</reference>
<dbReference type="AlphaFoldDB" id="A0A8S1J1B4"/>
<dbReference type="EC" id="3.2.1.78" evidence="4"/>
<keyword evidence="7" id="KW-0378">Hydrolase</keyword>
<comment type="caution">
    <text evidence="10">The sequence shown here is derived from an EMBL/GenBank/DDBJ whole genome shotgun (WGS) entry which is preliminary data.</text>
</comment>
<comment type="catalytic activity">
    <reaction evidence="1">
        <text>Random hydrolysis of (1-&gt;4)-beta-D-mannosidic linkages in mannans, galactomannans and glucomannans.</text>
        <dbReference type="EC" id="3.2.1.78"/>
    </reaction>
</comment>
<evidence type="ECO:0000256" key="4">
    <source>
        <dbReference type="ARBA" id="ARBA00012706"/>
    </source>
</evidence>
<dbReference type="GO" id="GO:0016985">
    <property type="term" value="F:mannan endo-1,4-beta-mannosidase activity"/>
    <property type="evidence" value="ECO:0007669"/>
    <property type="project" value="UniProtKB-EC"/>
</dbReference>
<evidence type="ECO:0000313" key="10">
    <source>
        <dbReference type="EMBL" id="CAD7699788.1"/>
    </source>
</evidence>
<name>A0A8S1J1B4_9CHLO</name>
<comment type="similarity">
    <text evidence="3">Belongs to the glycosyl hydrolase 5 (cellulase A) family.</text>
</comment>
<accession>A0A8S1J1B4</accession>
<dbReference type="SUPFAM" id="SSF51445">
    <property type="entry name" value="(Trans)glycosidases"/>
    <property type="match status" value="1"/>
</dbReference>
<evidence type="ECO:0000256" key="6">
    <source>
        <dbReference type="ARBA" id="ARBA00022729"/>
    </source>
</evidence>
<evidence type="ECO:0000313" key="11">
    <source>
        <dbReference type="Proteomes" id="UP000708148"/>
    </source>
</evidence>
<evidence type="ECO:0000256" key="5">
    <source>
        <dbReference type="ARBA" id="ARBA00022525"/>
    </source>
</evidence>
<dbReference type="OrthoDB" id="406631at2759"/>
<dbReference type="PANTHER" id="PTHR31451">
    <property type="match status" value="1"/>
</dbReference>
<keyword evidence="8" id="KW-0326">Glycosidase</keyword>
<dbReference type="InterPro" id="IPR045053">
    <property type="entry name" value="MAN-like"/>
</dbReference>
<protein>
    <recommendedName>
        <fullName evidence="4">mannan endo-1,4-beta-mannosidase</fullName>
        <ecNumber evidence="4">3.2.1.78</ecNumber>
    </recommendedName>
</protein>
<feature type="domain" description="Glycoside hydrolase family 5" evidence="9">
    <location>
        <begin position="12"/>
        <end position="112"/>
    </location>
</feature>
<proteinExistence type="inferred from homology"/>
<dbReference type="Pfam" id="PF26410">
    <property type="entry name" value="GH5_mannosidase"/>
    <property type="match status" value="1"/>
</dbReference>
<keyword evidence="6" id="KW-0732">Signal</keyword>
<dbReference type="PANTHER" id="PTHR31451:SF39">
    <property type="entry name" value="MANNAN ENDO-1,4-BETA-MANNOSIDASE 1"/>
    <property type="match status" value="1"/>
</dbReference>